<dbReference type="Proteomes" id="UP000015104">
    <property type="component" value="Unassembled WGS sequence"/>
</dbReference>
<keyword evidence="2" id="KW-1185">Reference proteome</keyword>
<sequence>MATNNCCIVLNSKIKVSVGQKIAQQEWID</sequence>
<accession>T1KQC0</accession>
<dbReference type="AlphaFoldDB" id="T1KQC0"/>
<dbReference type="HOGENOM" id="CLU_3411025_0_0_1"/>
<dbReference type="EnsemblMetazoa" id="tetur17g03590.1">
    <property type="protein sequence ID" value="tetur17g03590.1"/>
    <property type="gene ID" value="tetur17g03590"/>
</dbReference>
<dbReference type="EMBL" id="CAEY01000349">
    <property type="status" value="NOT_ANNOTATED_CDS"/>
    <property type="molecule type" value="Genomic_DNA"/>
</dbReference>
<reference evidence="1" key="2">
    <citation type="submission" date="2015-06" db="UniProtKB">
        <authorList>
            <consortium name="EnsemblMetazoa"/>
        </authorList>
    </citation>
    <scope>IDENTIFICATION</scope>
</reference>
<name>T1KQC0_TETUR</name>
<organism evidence="1 2">
    <name type="scientific">Tetranychus urticae</name>
    <name type="common">Two-spotted spider mite</name>
    <dbReference type="NCBI Taxonomy" id="32264"/>
    <lineage>
        <taxon>Eukaryota</taxon>
        <taxon>Metazoa</taxon>
        <taxon>Ecdysozoa</taxon>
        <taxon>Arthropoda</taxon>
        <taxon>Chelicerata</taxon>
        <taxon>Arachnida</taxon>
        <taxon>Acari</taxon>
        <taxon>Acariformes</taxon>
        <taxon>Trombidiformes</taxon>
        <taxon>Prostigmata</taxon>
        <taxon>Eleutherengona</taxon>
        <taxon>Raphignathae</taxon>
        <taxon>Tetranychoidea</taxon>
        <taxon>Tetranychidae</taxon>
        <taxon>Tetranychus</taxon>
    </lineage>
</organism>
<protein>
    <submittedName>
        <fullName evidence="1">Uncharacterized protein</fullName>
    </submittedName>
</protein>
<evidence type="ECO:0000313" key="2">
    <source>
        <dbReference type="Proteomes" id="UP000015104"/>
    </source>
</evidence>
<proteinExistence type="predicted"/>
<reference evidence="2" key="1">
    <citation type="submission" date="2011-08" db="EMBL/GenBank/DDBJ databases">
        <authorList>
            <person name="Rombauts S."/>
        </authorList>
    </citation>
    <scope>NUCLEOTIDE SEQUENCE</scope>
    <source>
        <strain evidence="2">London</strain>
    </source>
</reference>
<evidence type="ECO:0000313" key="1">
    <source>
        <dbReference type="EnsemblMetazoa" id="tetur17g03590.1"/>
    </source>
</evidence>